<keyword evidence="7" id="KW-1005">Bacterial flagellum biogenesis</keyword>
<sequence length="368" mass="39788">MSIHNQSAQVHANNALDPASGTAKLRQGLQNPSRESISQVAEQFESLFIQMMLKQMRSTTPGNDLFGGNAEDQYMEVFDQQIGMDMAGSGQGLGLAEMVERQMLQHAGLDDEGGNPAPRDLEDYRRQAIPARATPAERAQPLMDGADAEREDVVPAMSGLKMPEIESEVPSREAEKRDGAVDDAAGAAGEPRASAGGPPWDSPEAFVNDLLPAAKETAAELGVSPRALIAQAALETGWGQHVINQGEGSSHNLFNIKSHGWEGESVTVPTLEYRDGVAQREQASFRAYQGVADSFRDYADFLQRNPRYSEALAQGQDPSAFVHALQDAGYATDPRYAEKLERVMNSEHLRHVDDNPLRMADSGESGAG</sequence>
<reference evidence="14 15" key="1">
    <citation type="submission" date="2018-10" db="EMBL/GenBank/DDBJ databases">
        <title>Genomic Encyclopedia of Type Strains, Phase IV (KMG-IV): sequencing the most valuable type-strain genomes for metagenomic binning, comparative biology and taxonomic classification.</title>
        <authorList>
            <person name="Goeker M."/>
        </authorList>
    </citation>
    <scope>NUCLEOTIDE SEQUENCE [LARGE SCALE GENOMIC DNA]</scope>
    <source>
        <strain evidence="14 15">DSM 12769</strain>
    </source>
</reference>
<evidence type="ECO:0000313" key="14">
    <source>
        <dbReference type="EMBL" id="RLK48671.1"/>
    </source>
</evidence>
<keyword evidence="6" id="KW-0574">Periplasm</keyword>
<evidence type="ECO:0000256" key="8">
    <source>
        <dbReference type="ARBA" id="ARBA00022801"/>
    </source>
</evidence>
<dbReference type="GO" id="GO:0042597">
    <property type="term" value="C:periplasmic space"/>
    <property type="evidence" value="ECO:0007669"/>
    <property type="project" value="UniProtKB-SubCell"/>
</dbReference>
<evidence type="ECO:0000256" key="7">
    <source>
        <dbReference type="ARBA" id="ARBA00022795"/>
    </source>
</evidence>
<dbReference type="OrthoDB" id="289937at2"/>
<keyword evidence="14" id="KW-0966">Cell projection</keyword>
<comment type="function">
    <text evidence="1">Flagellum-specific muramidase which hydrolyzes the peptidoglycan layer to assemble the rod structure in the periplasmic space.</text>
</comment>
<dbReference type="GO" id="GO:0071973">
    <property type="term" value="P:bacterial-type flagellum-dependent cell motility"/>
    <property type="evidence" value="ECO:0007669"/>
    <property type="project" value="TreeGrafter"/>
</dbReference>
<dbReference type="Proteomes" id="UP000275461">
    <property type="component" value="Unassembled WGS sequence"/>
</dbReference>
<dbReference type="Pfam" id="PF01832">
    <property type="entry name" value="Glucosaminidase"/>
    <property type="match status" value="1"/>
</dbReference>
<keyword evidence="9" id="KW-0326">Glycosidase</keyword>
<dbReference type="AlphaFoldDB" id="A0A498C8R6"/>
<comment type="subcellular location">
    <subcellularLocation>
        <location evidence="2">Periplasm</location>
    </subcellularLocation>
</comment>
<dbReference type="PANTHER" id="PTHR33308">
    <property type="entry name" value="PEPTIDOGLYCAN HYDROLASE FLGJ"/>
    <property type="match status" value="1"/>
</dbReference>
<evidence type="ECO:0000256" key="4">
    <source>
        <dbReference type="ARBA" id="ARBA00007974"/>
    </source>
</evidence>
<evidence type="ECO:0000256" key="1">
    <source>
        <dbReference type="ARBA" id="ARBA00002954"/>
    </source>
</evidence>
<comment type="similarity">
    <text evidence="4">In the C-terminal section; belongs to the glycosyl hydrolase 73 family.</text>
</comment>
<evidence type="ECO:0000256" key="3">
    <source>
        <dbReference type="ARBA" id="ARBA00006880"/>
    </source>
</evidence>
<evidence type="ECO:0000256" key="10">
    <source>
        <dbReference type="ARBA" id="ARBA00023316"/>
    </source>
</evidence>
<feature type="region of interest" description="Disordered" evidence="12">
    <location>
        <begin position="163"/>
        <end position="201"/>
    </location>
</feature>
<dbReference type="GO" id="GO:0071555">
    <property type="term" value="P:cell wall organization"/>
    <property type="evidence" value="ECO:0007669"/>
    <property type="project" value="UniProtKB-KW"/>
</dbReference>
<feature type="domain" description="Mannosyl-glycoprotein endo-beta-N-acetylglucosamidase-like" evidence="13">
    <location>
        <begin position="193"/>
        <end position="353"/>
    </location>
</feature>
<dbReference type="Gene3D" id="1.10.530.10">
    <property type="match status" value="1"/>
</dbReference>
<name>A0A498C8R6_9GAMM</name>
<evidence type="ECO:0000256" key="6">
    <source>
        <dbReference type="ARBA" id="ARBA00022764"/>
    </source>
</evidence>
<accession>A0A498C8R6</accession>
<dbReference type="RefSeq" id="WP_121442318.1">
    <property type="nucleotide sequence ID" value="NZ_RCDA01000002.1"/>
</dbReference>
<dbReference type="InterPro" id="IPR051056">
    <property type="entry name" value="Glycosyl_Hydrolase_73"/>
</dbReference>
<dbReference type="Gene3D" id="2.10.70.40">
    <property type="entry name" value="peptidoglycan hydrolase"/>
    <property type="match status" value="1"/>
</dbReference>
<proteinExistence type="inferred from homology"/>
<evidence type="ECO:0000313" key="15">
    <source>
        <dbReference type="Proteomes" id="UP000275461"/>
    </source>
</evidence>
<evidence type="ECO:0000256" key="9">
    <source>
        <dbReference type="ARBA" id="ARBA00023295"/>
    </source>
</evidence>
<comment type="caution">
    <text evidence="14">The sequence shown here is derived from an EMBL/GenBank/DDBJ whole genome shotgun (WGS) entry which is preliminary data.</text>
</comment>
<protein>
    <recommendedName>
        <fullName evidence="5">Peptidoglycan hydrolase FlgJ</fullName>
    </recommendedName>
    <alternativeName>
        <fullName evidence="11">Muramidase FlgJ</fullName>
    </alternativeName>
</protein>
<dbReference type="NCBIfam" id="TIGR02541">
    <property type="entry name" value="flagell_FlgJ"/>
    <property type="match status" value="1"/>
</dbReference>
<feature type="compositionally biased region" description="Low complexity" evidence="12">
    <location>
        <begin position="182"/>
        <end position="199"/>
    </location>
</feature>
<keyword evidence="14" id="KW-0282">Flagellum</keyword>
<feature type="compositionally biased region" description="Polar residues" evidence="12">
    <location>
        <begin position="28"/>
        <end position="37"/>
    </location>
</feature>
<evidence type="ECO:0000259" key="13">
    <source>
        <dbReference type="SMART" id="SM00047"/>
    </source>
</evidence>
<organism evidence="14 15">
    <name type="scientific">Alkalispirillum mobile</name>
    <dbReference type="NCBI Taxonomy" id="85925"/>
    <lineage>
        <taxon>Bacteria</taxon>
        <taxon>Pseudomonadati</taxon>
        <taxon>Pseudomonadota</taxon>
        <taxon>Gammaproteobacteria</taxon>
        <taxon>Chromatiales</taxon>
        <taxon>Ectothiorhodospiraceae</taxon>
        <taxon>Alkalispirillum</taxon>
    </lineage>
</organism>
<feature type="region of interest" description="Disordered" evidence="12">
    <location>
        <begin position="1"/>
        <end position="37"/>
    </location>
</feature>
<dbReference type="EMBL" id="RCDA01000002">
    <property type="protein sequence ID" value="RLK48671.1"/>
    <property type="molecule type" value="Genomic_DNA"/>
</dbReference>
<dbReference type="InterPro" id="IPR019301">
    <property type="entry name" value="Flagellar_prot_FlgJ_N"/>
</dbReference>
<keyword evidence="14" id="KW-0969">Cilium</keyword>
<evidence type="ECO:0000256" key="11">
    <source>
        <dbReference type="ARBA" id="ARBA00030835"/>
    </source>
</evidence>
<gene>
    <name evidence="14" type="ORF">DFR31_1782</name>
</gene>
<keyword evidence="15" id="KW-1185">Reference proteome</keyword>
<dbReference type="Pfam" id="PF10135">
    <property type="entry name" value="Rod-binding"/>
    <property type="match status" value="1"/>
</dbReference>
<keyword evidence="8" id="KW-0378">Hydrolase</keyword>
<dbReference type="PANTHER" id="PTHR33308:SF9">
    <property type="entry name" value="PEPTIDOGLYCAN HYDROLASE FLGJ"/>
    <property type="match status" value="1"/>
</dbReference>
<dbReference type="SMART" id="SM00047">
    <property type="entry name" value="LYZ2"/>
    <property type="match status" value="1"/>
</dbReference>
<dbReference type="GO" id="GO:0016798">
    <property type="term" value="F:hydrolase activity, acting on glycosyl bonds"/>
    <property type="evidence" value="ECO:0007669"/>
    <property type="project" value="UniProtKB-KW"/>
</dbReference>
<keyword evidence="10" id="KW-0961">Cell wall biogenesis/degradation</keyword>
<feature type="compositionally biased region" description="Polar residues" evidence="12">
    <location>
        <begin position="1"/>
        <end position="12"/>
    </location>
</feature>
<dbReference type="GO" id="GO:0044780">
    <property type="term" value="P:bacterial-type flagellum assembly"/>
    <property type="evidence" value="ECO:0007669"/>
    <property type="project" value="InterPro"/>
</dbReference>
<evidence type="ECO:0000256" key="5">
    <source>
        <dbReference type="ARBA" id="ARBA00013433"/>
    </source>
</evidence>
<dbReference type="InterPro" id="IPR002901">
    <property type="entry name" value="MGlyc_endo_b_GlcNAc-like_dom"/>
</dbReference>
<dbReference type="InterPro" id="IPR013377">
    <property type="entry name" value="FlgJ"/>
</dbReference>
<feature type="compositionally biased region" description="Basic and acidic residues" evidence="12">
    <location>
        <begin position="169"/>
        <end position="180"/>
    </location>
</feature>
<feature type="region of interest" description="Disordered" evidence="12">
    <location>
        <begin position="347"/>
        <end position="368"/>
    </location>
</feature>
<dbReference type="GO" id="GO:0004040">
    <property type="term" value="F:amidase activity"/>
    <property type="evidence" value="ECO:0007669"/>
    <property type="project" value="InterPro"/>
</dbReference>
<evidence type="ECO:0000256" key="2">
    <source>
        <dbReference type="ARBA" id="ARBA00004418"/>
    </source>
</evidence>
<evidence type="ECO:0000256" key="12">
    <source>
        <dbReference type="SAM" id="MobiDB-lite"/>
    </source>
</evidence>
<comment type="similarity">
    <text evidence="3">In the N-terminal section; belongs to the FlgJ family.</text>
</comment>
<feature type="compositionally biased region" description="Basic and acidic residues" evidence="12">
    <location>
        <begin position="347"/>
        <end position="356"/>
    </location>
</feature>